<dbReference type="Gene3D" id="3.30.70.580">
    <property type="entry name" value="Pseudouridine synthase I, catalytic domain, N-terminal subdomain"/>
    <property type="match status" value="1"/>
</dbReference>
<comment type="caution">
    <text evidence="9">The sequence shown here is derived from an EMBL/GenBank/DDBJ whole genome shotgun (WGS) entry which is preliminary data.</text>
</comment>
<dbReference type="InterPro" id="IPR036986">
    <property type="entry name" value="S4_RNA-bd_sf"/>
</dbReference>
<evidence type="ECO:0000256" key="5">
    <source>
        <dbReference type="ARBA" id="ARBA00037590"/>
    </source>
</evidence>
<keyword evidence="3 7" id="KW-0413">Isomerase</keyword>
<dbReference type="Pfam" id="PF00849">
    <property type="entry name" value="PseudoU_synth_2"/>
    <property type="match status" value="1"/>
</dbReference>
<dbReference type="NCBIfam" id="TIGR00093">
    <property type="entry name" value="pseudouridine synthase"/>
    <property type="match status" value="1"/>
</dbReference>
<feature type="domain" description="RNA-binding S4" evidence="8">
    <location>
        <begin position="14"/>
        <end position="73"/>
    </location>
</feature>
<dbReference type="Gene3D" id="3.30.70.1560">
    <property type="entry name" value="Alpha-L RNA-binding motif"/>
    <property type="match status" value="1"/>
</dbReference>
<name>A0ABV6C810_9GAMM</name>
<dbReference type="CDD" id="cd02553">
    <property type="entry name" value="PseudoU_synth_RsuA"/>
    <property type="match status" value="1"/>
</dbReference>
<dbReference type="SUPFAM" id="SSF55120">
    <property type="entry name" value="Pseudouridine synthase"/>
    <property type="match status" value="1"/>
</dbReference>
<evidence type="ECO:0000256" key="4">
    <source>
        <dbReference type="ARBA" id="ARBA00036749"/>
    </source>
</evidence>
<evidence type="ECO:0000259" key="8">
    <source>
        <dbReference type="SMART" id="SM00363"/>
    </source>
</evidence>
<dbReference type="RefSeq" id="WP_385876202.1">
    <property type="nucleotide sequence ID" value="NZ_JBHLXE010000033.1"/>
</dbReference>
<dbReference type="PANTHER" id="PTHR47683">
    <property type="entry name" value="PSEUDOURIDINE SYNTHASE FAMILY PROTEIN-RELATED"/>
    <property type="match status" value="1"/>
</dbReference>
<comment type="similarity">
    <text evidence="1 7">Belongs to the pseudouridine synthase RsuA family.</text>
</comment>
<dbReference type="SUPFAM" id="SSF55174">
    <property type="entry name" value="Alpha-L RNA-binding motif"/>
    <property type="match status" value="1"/>
</dbReference>
<accession>A0ABV6C810</accession>
<dbReference type="PANTHER" id="PTHR47683:SF4">
    <property type="entry name" value="PSEUDOURIDINE SYNTHASE"/>
    <property type="match status" value="1"/>
</dbReference>
<comment type="catalytic activity">
    <reaction evidence="4">
        <text>uridine(516) in 16S rRNA = pseudouridine(516) in 16S rRNA</text>
        <dbReference type="Rhea" id="RHEA:38867"/>
        <dbReference type="Rhea" id="RHEA-COMP:10089"/>
        <dbReference type="Rhea" id="RHEA-COMP:10090"/>
        <dbReference type="ChEBI" id="CHEBI:65314"/>
        <dbReference type="ChEBI" id="CHEBI:65315"/>
        <dbReference type="EC" id="5.4.99.19"/>
    </reaction>
</comment>
<comment type="function">
    <text evidence="5">Responsible for synthesis of pseudouridine from uracil-516 in 16S ribosomal RNA.</text>
</comment>
<dbReference type="InterPro" id="IPR042092">
    <property type="entry name" value="PsdUridine_s_RsuA/RluB/E/F_cat"/>
</dbReference>
<organism evidence="9 10">
    <name type="scientific">Thorsellia kenyensis</name>
    <dbReference type="NCBI Taxonomy" id="1549888"/>
    <lineage>
        <taxon>Bacteria</taxon>
        <taxon>Pseudomonadati</taxon>
        <taxon>Pseudomonadota</taxon>
        <taxon>Gammaproteobacteria</taxon>
        <taxon>Enterobacterales</taxon>
        <taxon>Thorselliaceae</taxon>
        <taxon>Thorsellia</taxon>
    </lineage>
</organism>
<dbReference type="PROSITE" id="PS01149">
    <property type="entry name" value="PSI_RSU"/>
    <property type="match status" value="1"/>
</dbReference>
<evidence type="ECO:0000256" key="7">
    <source>
        <dbReference type="RuleBase" id="RU003887"/>
    </source>
</evidence>
<dbReference type="InterPro" id="IPR002942">
    <property type="entry name" value="S4_RNA-bd"/>
</dbReference>
<gene>
    <name evidence="9" type="primary">rsuA</name>
    <name evidence="9" type="ORF">ACFFIT_03175</name>
</gene>
<dbReference type="InterPro" id="IPR020103">
    <property type="entry name" value="PsdUridine_synth_cat_dom_sf"/>
</dbReference>
<protein>
    <recommendedName>
        <fullName evidence="7">Pseudouridine synthase</fullName>
        <ecNumber evidence="7">5.4.99.-</ecNumber>
    </recommendedName>
</protein>
<dbReference type="InterPro" id="IPR000748">
    <property type="entry name" value="PsdUridine_synth_RsuA/RluB/E/F"/>
</dbReference>
<dbReference type="SMART" id="SM00363">
    <property type="entry name" value="S4"/>
    <property type="match status" value="1"/>
</dbReference>
<dbReference type="Pfam" id="PF01479">
    <property type="entry name" value="S4"/>
    <property type="match status" value="1"/>
</dbReference>
<reference evidence="9 10" key="1">
    <citation type="submission" date="2024-09" db="EMBL/GenBank/DDBJ databases">
        <authorList>
            <person name="Sun Q."/>
            <person name="Mori K."/>
        </authorList>
    </citation>
    <scope>NUCLEOTIDE SEQUENCE [LARGE SCALE GENOMIC DNA]</scope>
    <source>
        <strain evidence="9 10">CCM 8545</strain>
    </source>
</reference>
<dbReference type="InterPro" id="IPR018496">
    <property type="entry name" value="PsdUridine_synth_RsuA/RluB_CS"/>
</dbReference>
<evidence type="ECO:0000256" key="3">
    <source>
        <dbReference type="ARBA" id="ARBA00023235"/>
    </source>
</evidence>
<keyword evidence="2 6" id="KW-0694">RNA-binding</keyword>
<evidence type="ECO:0000313" key="9">
    <source>
        <dbReference type="EMBL" id="MFC0179106.1"/>
    </source>
</evidence>
<dbReference type="InterPro" id="IPR050343">
    <property type="entry name" value="RsuA_PseudoU_synthase"/>
</dbReference>
<sequence length="245" mass="27817">MNLFQVKLRSNLVQRIDKLLAHALSISRSDVSRLIRNKMITVNGELVKSGSLKVSSSDEVLYENNVIVLSSSKRYFMLNKPQGYVCANNDANYPCVTSLLDEPSAYLLHSAGRLDVDTTGLVLLTDDGDWSHTITSPKKRCQKIYHVTLKHPLLEDYAVSFKKGILLKQEREPTEPATLTYLNEYECLVQIYEGKYHQVKRMFGAVGNRVVALKRLQIGSVILDDTLNEGEYRELNYHEVSSFTK</sequence>
<dbReference type="InterPro" id="IPR006145">
    <property type="entry name" value="PsdUridine_synth_RsuA/RluA"/>
</dbReference>
<dbReference type="EMBL" id="JBHLXE010000033">
    <property type="protein sequence ID" value="MFC0179106.1"/>
    <property type="molecule type" value="Genomic_DNA"/>
</dbReference>
<dbReference type="PROSITE" id="PS50889">
    <property type="entry name" value="S4"/>
    <property type="match status" value="1"/>
</dbReference>
<evidence type="ECO:0000313" key="10">
    <source>
        <dbReference type="Proteomes" id="UP001589758"/>
    </source>
</evidence>
<dbReference type="CDD" id="cd00165">
    <property type="entry name" value="S4"/>
    <property type="match status" value="1"/>
</dbReference>
<dbReference type="Gene3D" id="3.10.290.10">
    <property type="entry name" value="RNA-binding S4 domain"/>
    <property type="match status" value="1"/>
</dbReference>
<dbReference type="EC" id="5.4.99.-" evidence="7"/>
<proteinExistence type="inferred from homology"/>
<dbReference type="NCBIfam" id="NF008097">
    <property type="entry name" value="PRK10839.1"/>
    <property type="match status" value="1"/>
</dbReference>
<dbReference type="GO" id="GO:0160136">
    <property type="term" value="F:16S rRNA pseudouridine(516) synthase activity"/>
    <property type="evidence" value="ECO:0007669"/>
    <property type="project" value="UniProtKB-EC"/>
</dbReference>
<evidence type="ECO:0000256" key="6">
    <source>
        <dbReference type="PROSITE-ProRule" id="PRU00182"/>
    </source>
</evidence>
<evidence type="ECO:0000256" key="2">
    <source>
        <dbReference type="ARBA" id="ARBA00022884"/>
    </source>
</evidence>
<dbReference type="Proteomes" id="UP001589758">
    <property type="component" value="Unassembled WGS sequence"/>
</dbReference>
<dbReference type="InterPro" id="IPR020094">
    <property type="entry name" value="TruA/RsuA/RluB/E/F_N"/>
</dbReference>
<evidence type="ECO:0000256" key="1">
    <source>
        <dbReference type="ARBA" id="ARBA00008348"/>
    </source>
</evidence>
<keyword evidence="10" id="KW-1185">Reference proteome</keyword>